<evidence type="ECO:0000313" key="1">
    <source>
        <dbReference type="EMBL" id="THD00343.1"/>
    </source>
</evidence>
<organism evidence="1 2">
    <name type="scientific">Aspergillus tanneri</name>
    <dbReference type="NCBI Taxonomy" id="1220188"/>
    <lineage>
        <taxon>Eukaryota</taxon>
        <taxon>Fungi</taxon>
        <taxon>Dikarya</taxon>
        <taxon>Ascomycota</taxon>
        <taxon>Pezizomycotina</taxon>
        <taxon>Eurotiomycetes</taxon>
        <taxon>Eurotiomycetidae</taxon>
        <taxon>Eurotiales</taxon>
        <taxon>Aspergillaceae</taxon>
        <taxon>Aspergillus</taxon>
        <taxon>Aspergillus subgen. Circumdati</taxon>
    </lineage>
</organism>
<name>A0A4S3JXT6_9EURO</name>
<sequence>MDLGRSSDVFSLCASYTNPEISRPMHALYQDTTDPTALLMITGYPSQELNTEADAQYAQLYLPRLPLTGKNETSFSRTLPGTSLNSVAYISNGYNYRDAFTNVAVDGTNLRVYYAAQADMIRAKWWNP</sequence>
<reference evidence="1 2" key="1">
    <citation type="submission" date="2019-03" db="EMBL/GenBank/DDBJ databases">
        <title>The genome sequence of a newly discovered highly antifungal drug resistant Aspergillus species, Aspergillus tanneri NIH 1004.</title>
        <authorList>
            <person name="Mounaud S."/>
            <person name="Singh I."/>
            <person name="Joardar V."/>
            <person name="Pakala S."/>
            <person name="Pakala S."/>
            <person name="Venepally P."/>
            <person name="Hoover J."/>
            <person name="Nierman W."/>
            <person name="Chung J."/>
            <person name="Losada L."/>
        </authorList>
    </citation>
    <scope>NUCLEOTIDE SEQUENCE [LARGE SCALE GENOMIC DNA]</scope>
    <source>
        <strain evidence="1 2">NIH1004</strain>
    </source>
</reference>
<comment type="caution">
    <text evidence="1">The sequence shown here is derived from an EMBL/GenBank/DDBJ whole genome shotgun (WGS) entry which is preliminary data.</text>
</comment>
<proteinExistence type="predicted"/>
<dbReference type="AlphaFoldDB" id="A0A4S3JXT6"/>
<dbReference type="VEuPathDB" id="FungiDB:EYZ11_000236"/>
<accession>A0A4S3JXT6</accession>
<protein>
    <submittedName>
        <fullName evidence="1">Uncharacterized protein</fullName>
    </submittedName>
</protein>
<dbReference type="Proteomes" id="UP000308092">
    <property type="component" value="Unassembled WGS sequence"/>
</dbReference>
<dbReference type="EMBL" id="SOSA01000003">
    <property type="protein sequence ID" value="THD00343.1"/>
    <property type="molecule type" value="Genomic_DNA"/>
</dbReference>
<evidence type="ECO:0000313" key="2">
    <source>
        <dbReference type="Proteomes" id="UP000308092"/>
    </source>
</evidence>
<gene>
    <name evidence="1" type="ORF">EYZ11_000236</name>
</gene>
<keyword evidence="2" id="KW-1185">Reference proteome</keyword>